<keyword evidence="2" id="KW-0067">ATP-binding</keyword>
<sequence length="382" mass="40886">MILFLCLFGKAEGETAGNRSKVTAKVLECRGAQLSGKGPARSISGSTGSQGEGAMPAMLGQSAAFEQTRALLHRYAGCDVQVLIEGETGTGKELAAREIHYASSRRERPFVPVNCGALPDNLIENELFGHERGAYTDARHAQPGLIDRARGGTLFLDEVDSLSSKAQVTLLRFLENNEYRPVGGGAARVSSARIVAATNASLEAQVVAGHFRRDLQYRLNALYVRMPPLRERKSDIPLLAEYFLGRVAERMGGQAKAWTDEALKLLEAHAWPGNVRELENAVLRAYLGAEGAVIGASVLEALVTPASVAPTSAAASVALNDANLPYVCAKQNAVSAFERSYLLGLMTRAAGNISAAARLSGTERRQLGKLLKKHGIETNAFR</sequence>
<evidence type="ECO:0000256" key="5">
    <source>
        <dbReference type="ARBA" id="ARBA00023163"/>
    </source>
</evidence>
<evidence type="ECO:0000259" key="6">
    <source>
        <dbReference type="PROSITE" id="PS50045"/>
    </source>
</evidence>
<dbReference type="Gene3D" id="3.40.50.300">
    <property type="entry name" value="P-loop containing nucleotide triphosphate hydrolases"/>
    <property type="match status" value="1"/>
</dbReference>
<dbReference type="PROSITE" id="PS50045">
    <property type="entry name" value="SIGMA54_INTERACT_4"/>
    <property type="match status" value="1"/>
</dbReference>
<evidence type="ECO:0000256" key="2">
    <source>
        <dbReference type="ARBA" id="ARBA00022840"/>
    </source>
</evidence>
<dbReference type="SUPFAM" id="SSF46689">
    <property type="entry name" value="Homeodomain-like"/>
    <property type="match status" value="1"/>
</dbReference>
<evidence type="ECO:0000313" key="7">
    <source>
        <dbReference type="EMBL" id="MCP1375240.1"/>
    </source>
</evidence>
<comment type="caution">
    <text evidence="7">The sequence shown here is derived from an EMBL/GenBank/DDBJ whole genome shotgun (WGS) entry which is preliminary data.</text>
</comment>
<evidence type="ECO:0000313" key="8">
    <source>
        <dbReference type="Proteomes" id="UP001204615"/>
    </source>
</evidence>
<evidence type="ECO:0000256" key="4">
    <source>
        <dbReference type="ARBA" id="ARBA00023125"/>
    </source>
</evidence>
<dbReference type="Gene3D" id="1.10.10.60">
    <property type="entry name" value="Homeodomain-like"/>
    <property type="match status" value="1"/>
</dbReference>
<name>A0ABT1FCZ2_9GAMM</name>
<reference evidence="7 8" key="1">
    <citation type="submission" date="2022-06" db="EMBL/GenBank/DDBJ databases">
        <title>Dyella sp. Sa strain:Sa Genome sequencing.</title>
        <authorList>
            <person name="Park S."/>
        </authorList>
    </citation>
    <scope>NUCLEOTIDE SEQUENCE [LARGE SCALE GENOMIC DNA]</scope>
    <source>
        <strain evidence="7 8">Sa</strain>
    </source>
</reference>
<evidence type="ECO:0000256" key="1">
    <source>
        <dbReference type="ARBA" id="ARBA00022741"/>
    </source>
</evidence>
<dbReference type="Pfam" id="PF02954">
    <property type="entry name" value="HTH_8"/>
    <property type="match status" value="1"/>
</dbReference>
<dbReference type="CDD" id="cd00009">
    <property type="entry name" value="AAA"/>
    <property type="match status" value="1"/>
</dbReference>
<accession>A0ABT1FCZ2</accession>
<keyword evidence="1" id="KW-0547">Nucleotide-binding</keyword>
<dbReference type="InterPro" id="IPR003593">
    <property type="entry name" value="AAA+_ATPase"/>
</dbReference>
<dbReference type="Pfam" id="PF00158">
    <property type="entry name" value="Sigma54_activat"/>
    <property type="match status" value="1"/>
</dbReference>
<dbReference type="InterPro" id="IPR002197">
    <property type="entry name" value="HTH_Fis"/>
</dbReference>
<dbReference type="Pfam" id="PF25601">
    <property type="entry name" value="AAA_lid_14"/>
    <property type="match status" value="1"/>
</dbReference>
<dbReference type="InterPro" id="IPR009057">
    <property type="entry name" value="Homeodomain-like_sf"/>
</dbReference>
<dbReference type="InterPro" id="IPR002078">
    <property type="entry name" value="Sigma_54_int"/>
</dbReference>
<keyword evidence="3" id="KW-0805">Transcription regulation</keyword>
<keyword evidence="5" id="KW-0804">Transcription</keyword>
<dbReference type="Proteomes" id="UP001204615">
    <property type="component" value="Unassembled WGS sequence"/>
</dbReference>
<dbReference type="EMBL" id="JAMZEK010000003">
    <property type="protein sequence ID" value="MCP1375240.1"/>
    <property type="molecule type" value="Genomic_DNA"/>
</dbReference>
<protein>
    <submittedName>
        <fullName evidence="7">Sigma-54 dependent transcriptional regulator</fullName>
    </submittedName>
</protein>
<dbReference type="InterPro" id="IPR027417">
    <property type="entry name" value="P-loop_NTPase"/>
</dbReference>
<dbReference type="SUPFAM" id="SSF52540">
    <property type="entry name" value="P-loop containing nucleoside triphosphate hydrolases"/>
    <property type="match status" value="1"/>
</dbReference>
<keyword evidence="8" id="KW-1185">Reference proteome</keyword>
<evidence type="ECO:0000256" key="3">
    <source>
        <dbReference type="ARBA" id="ARBA00023015"/>
    </source>
</evidence>
<dbReference type="Gene3D" id="1.10.8.60">
    <property type="match status" value="1"/>
</dbReference>
<dbReference type="InterPro" id="IPR025944">
    <property type="entry name" value="Sigma_54_int_dom_CS"/>
</dbReference>
<dbReference type="SMART" id="SM00382">
    <property type="entry name" value="AAA"/>
    <property type="match status" value="1"/>
</dbReference>
<dbReference type="InterPro" id="IPR058031">
    <property type="entry name" value="AAA_lid_NorR"/>
</dbReference>
<dbReference type="PANTHER" id="PTHR32071">
    <property type="entry name" value="TRANSCRIPTIONAL REGULATORY PROTEIN"/>
    <property type="match status" value="1"/>
</dbReference>
<dbReference type="PANTHER" id="PTHR32071:SF117">
    <property type="entry name" value="PTS-DEPENDENT DIHYDROXYACETONE KINASE OPERON REGULATORY PROTEIN-RELATED"/>
    <property type="match status" value="1"/>
</dbReference>
<gene>
    <name evidence="7" type="ORF">NC595_14410</name>
</gene>
<proteinExistence type="predicted"/>
<keyword evidence="4" id="KW-0238">DNA-binding</keyword>
<dbReference type="PROSITE" id="PS00688">
    <property type="entry name" value="SIGMA54_INTERACT_3"/>
    <property type="match status" value="1"/>
</dbReference>
<organism evidence="7 8">
    <name type="scientific">Dyella lutea</name>
    <dbReference type="NCBI Taxonomy" id="2950441"/>
    <lineage>
        <taxon>Bacteria</taxon>
        <taxon>Pseudomonadati</taxon>
        <taxon>Pseudomonadota</taxon>
        <taxon>Gammaproteobacteria</taxon>
        <taxon>Lysobacterales</taxon>
        <taxon>Rhodanobacteraceae</taxon>
        <taxon>Dyella</taxon>
    </lineage>
</organism>
<dbReference type="PRINTS" id="PR01590">
    <property type="entry name" value="HTHFIS"/>
</dbReference>
<feature type="domain" description="Sigma-54 factor interaction" evidence="6">
    <location>
        <begin position="58"/>
        <end position="287"/>
    </location>
</feature>